<dbReference type="EMBL" id="JXJN01005211">
    <property type="status" value="NOT_ANNOTATED_CDS"/>
    <property type="molecule type" value="Genomic_DNA"/>
</dbReference>
<evidence type="ECO:0000256" key="5">
    <source>
        <dbReference type="ARBA" id="ARBA00022786"/>
    </source>
</evidence>
<dbReference type="Proteomes" id="UP000092460">
    <property type="component" value="Unassembled WGS sequence"/>
</dbReference>
<dbReference type="SUPFAM" id="SSF54001">
    <property type="entry name" value="Cysteine proteinases"/>
    <property type="match status" value="1"/>
</dbReference>
<evidence type="ECO:0000256" key="6">
    <source>
        <dbReference type="ARBA" id="ARBA00022801"/>
    </source>
</evidence>
<dbReference type="EC" id="3.4.19.12" evidence="3"/>
<evidence type="ECO:0000256" key="8">
    <source>
        <dbReference type="SAM" id="Phobius"/>
    </source>
</evidence>
<evidence type="ECO:0000259" key="9">
    <source>
        <dbReference type="PROSITE" id="PS50235"/>
    </source>
</evidence>
<dbReference type="InterPro" id="IPR018200">
    <property type="entry name" value="USP_CS"/>
</dbReference>
<dbReference type="InterPro" id="IPR050164">
    <property type="entry name" value="Peptidase_C19"/>
</dbReference>
<comment type="catalytic activity">
    <reaction evidence="1">
        <text>Thiol-dependent hydrolysis of ester, thioester, amide, peptide and isopeptide bonds formed by the C-terminal Gly of ubiquitin (a 76-residue protein attached to proteins as an intracellular targeting signal).</text>
        <dbReference type="EC" id="3.4.19.12"/>
    </reaction>
</comment>
<dbReference type="GO" id="GO:0005829">
    <property type="term" value="C:cytosol"/>
    <property type="evidence" value="ECO:0007669"/>
    <property type="project" value="TreeGrafter"/>
</dbReference>
<dbReference type="Pfam" id="PF00443">
    <property type="entry name" value="UCH"/>
    <property type="match status" value="1"/>
</dbReference>
<dbReference type="EnsemblMetazoa" id="GPPI011902-RA">
    <property type="protein sequence ID" value="GPPI011902-PA"/>
    <property type="gene ID" value="GPPI011902"/>
</dbReference>
<keyword evidence="8" id="KW-0472">Membrane</keyword>
<dbReference type="Gene3D" id="3.90.70.10">
    <property type="entry name" value="Cysteine proteinases"/>
    <property type="match status" value="1"/>
</dbReference>
<keyword evidence="5" id="KW-0833">Ubl conjugation pathway</keyword>
<reference evidence="11" key="1">
    <citation type="submission" date="2015-01" db="EMBL/GenBank/DDBJ databases">
        <authorList>
            <person name="Aksoy S."/>
            <person name="Warren W."/>
            <person name="Wilson R.K."/>
        </authorList>
    </citation>
    <scope>NUCLEOTIDE SEQUENCE [LARGE SCALE GENOMIC DNA]</scope>
    <source>
        <strain evidence="11">IAEA</strain>
    </source>
</reference>
<dbReference type="GO" id="GO:0005634">
    <property type="term" value="C:nucleus"/>
    <property type="evidence" value="ECO:0007669"/>
    <property type="project" value="TreeGrafter"/>
</dbReference>
<feature type="transmembrane region" description="Helical" evidence="8">
    <location>
        <begin position="6"/>
        <end position="24"/>
    </location>
</feature>
<dbReference type="GO" id="GO:0016579">
    <property type="term" value="P:protein deubiquitination"/>
    <property type="evidence" value="ECO:0007669"/>
    <property type="project" value="InterPro"/>
</dbReference>
<keyword evidence="6" id="KW-0378">Hydrolase</keyword>
<keyword evidence="8" id="KW-0812">Transmembrane</keyword>
<dbReference type="PROSITE" id="PS00973">
    <property type="entry name" value="USP_2"/>
    <property type="match status" value="1"/>
</dbReference>
<dbReference type="InterPro" id="IPR001394">
    <property type="entry name" value="Peptidase_C19_UCH"/>
</dbReference>
<dbReference type="STRING" id="67801.A0A1B0AXC3"/>
<keyword evidence="8" id="KW-1133">Transmembrane helix</keyword>
<protein>
    <recommendedName>
        <fullName evidence="3">ubiquitinyl hydrolase 1</fullName>
        <ecNumber evidence="3">3.4.19.12</ecNumber>
    </recommendedName>
</protein>
<evidence type="ECO:0000256" key="7">
    <source>
        <dbReference type="ARBA" id="ARBA00022807"/>
    </source>
</evidence>
<dbReference type="InterPro" id="IPR028889">
    <property type="entry name" value="USP"/>
</dbReference>
<dbReference type="InterPro" id="IPR038765">
    <property type="entry name" value="Papain-like_cys_pep_sf"/>
</dbReference>
<dbReference type="PROSITE" id="PS50235">
    <property type="entry name" value="USP_3"/>
    <property type="match status" value="1"/>
</dbReference>
<name>A0A1B0AXC3_9MUSC</name>
<evidence type="ECO:0000256" key="1">
    <source>
        <dbReference type="ARBA" id="ARBA00000707"/>
    </source>
</evidence>
<evidence type="ECO:0000256" key="3">
    <source>
        <dbReference type="ARBA" id="ARBA00012759"/>
    </source>
</evidence>
<dbReference type="GO" id="GO:0006508">
    <property type="term" value="P:proteolysis"/>
    <property type="evidence" value="ECO:0007669"/>
    <property type="project" value="UniProtKB-KW"/>
</dbReference>
<feature type="domain" description="USP" evidence="9">
    <location>
        <begin position="40"/>
        <end position="505"/>
    </location>
</feature>
<dbReference type="AlphaFoldDB" id="A0A1B0AXC3"/>
<dbReference type="GO" id="GO:0004843">
    <property type="term" value="F:cysteine-type deubiquitinase activity"/>
    <property type="evidence" value="ECO:0007669"/>
    <property type="project" value="UniProtKB-EC"/>
</dbReference>
<evidence type="ECO:0000313" key="11">
    <source>
        <dbReference type="Proteomes" id="UP000092460"/>
    </source>
</evidence>
<comment type="similarity">
    <text evidence="2">Belongs to the peptidase C19 family.</text>
</comment>
<keyword evidence="11" id="KW-1185">Reference proteome</keyword>
<keyword evidence="4" id="KW-0645">Protease</keyword>
<keyword evidence="7" id="KW-0788">Thiol protease</keyword>
<dbReference type="CDD" id="cd02662">
    <property type="entry name" value="Peptidase_C19F"/>
    <property type="match status" value="1"/>
</dbReference>
<sequence>MEKDKILMAVGFTFAAVVGAYVFWNPSGASRLRQRRGEIVGLHNFGQTCFLNTLLQALAACPQFIAWLQLYNNATLDRKYLISSLLNTLEVINGTHATLRGNPYSPRDVLHALNFLGRIRLQEEHDAHELFHIMLSSLEEEVHRPKQVYSLSDALSIGEDNGELLNRPSSAMVTDFLYGGNGEAIGLPRLERTPDSPASVVERELAGDHLSMKAEPTDFLEADLLAMPTLGDQIDRRSRSKQVISKRVSNSYRSFERLSRGPGRLSIWPEQMPTQVPHPFQGTLGTQIICNACGFKSTVRYDKFDSITLNLPLQNRAGLSLDQLLSDYITSEDVADVKCETCKETTTHTKSLTFAKLPACLCIHIARTIWLPTGQVCKRQDYVHFPESLSMAPYTFVQPHLNSQTGTPWDSTMSLLSSSLPMNNSGELYGTVVNKFGPMFLRSPYRLLAVVVHSGEANSGHFVTYRRGALHNAHHWYYTSDTVVRDVSIDEVLGVPAYLIFYDRHSQRPMR</sequence>
<organism evidence="10 11">
    <name type="scientific">Glossina palpalis gambiensis</name>
    <dbReference type="NCBI Taxonomy" id="67801"/>
    <lineage>
        <taxon>Eukaryota</taxon>
        <taxon>Metazoa</taxon>
        <taxon>Ecdysozoa</taxon>
        <taxon>Arthropoda</taxon>
        <taxon>Hexapoda</taxon>
        <taxon>Insecta</taxon>
        <taxon>Pterygota</taxon>
        <taxon>Neoptera</taxon>
        <taxon>Endopterygota</taxon>
        <taxon>Diptera</taxon>
        <taxon>Brachycera</taxon>
        <taxon>Muscomorpha</taxon>
        <taxon>Hippoboscoidea</taxon>
        <taxon>Glossinidae</taxon>
        <taxon>Glossina</taxon>
    </lineage>
</organism>
<dbReference type="PANTHER" id="PTHR24006:SF888">
    <property type="entry name" value="UBIQUITIN CARBOXYL-TERMINAL HYDROLASE 30"/>
    <property type="match status" value="1"/>
</dbReference>
<evidence type="ECO:0000313" key="10">
    <source>
        <dbReference type="EnsemblMetazoa" id="GPPI011902-PA"/>
    </source>
</evidence>
<evidence type="ECO:0000256" key="2">
    <source>
        <dbReference type="ARBA" id="ARBA00009085"/>
    </source>
</evidence>
<dbReference type="VEuPathDB" id="VectorBase:GPPI011902"/>
<accession>A0A1B0AXC3</accession>
<dbReference type="PANTHER" id="PTHR24006">
    <property type="entry name" value="UBIQUITIN CARBOXYL-TERMINAL HYDROLASE"/>
    <property type="match status" value="1"/>
</dbReference>
<reference evidence="10" key="2">
    <citation type="submission" date="2020-05" db="UniProtKB">
        <authorList>
            <consortium name="EnsemblMetazoa"/>
        </authorList>
    </citation>
    <scope>IDENTIFICATION</scope>
    <source>
        <strain evidence="10">IAEA</strain>
    </source>
</reference>
<evidence type="ECO:0000256" key="4">
    <source>
        <dbReference type="ARBA" id="ARBA00022670"/>
    </source>
</evidence>
<proteinExistence type="inferred from homology"/>